<proteinExistence type="predicted"/>
<accession>A0A9D2SMI5</accession>
<reference evidence="1" key="1">
    <citation type="journal article" date="2021" name="PeerJ">
        <title>Extensive microbial diversity within the chicken gut microbiome revealed by metagenomics and culture.</title>
        <authorList>
            <person name="Gilroy R."/>
            <person name="Ravi A."/>
            <person name="Getino M."/>
            <person name="Pursley I."/>
            <person name="Horton D.L."/>
            <person name="Alikhan N.F."/>
            <person name="Baker D."/>
            <person name="Gharbi K."/>
            <person name="Hall N."/>
            <person name="Watson M."/>
            <person name="Adriaenssens E.M."/>
            <person name="Foster-Nyarko E."/>
            <person name="Jarju S."/>
            <person name="Secka A."/>
            <person name="Antonio M."/>
            <person name="Oren A."/>
            <person name="Chaudhuri R.R."/>
            <person name="La Ragione R."/>
            <person name="Hildebrand F."/>
            <person name="Pallen M.J."/>
        </authorList>
    </citation>
    <scope>NUCLEOTIDE SEQUENCE</scope>
    <source>
        <strain evidence="1">CHK185-5351</strain>
    </source>
</reference>
<protein>
    <submittedName>
        <fullName evidence="1">Phage tail family protein</fullName>
    </submittedName>
</protein>
<gene>
    <name evidence="1" type="ORF">H9705_09650</name>
</gene>
<evidence type="ECO:0000313" key="2">
    <source>
        <dbReference type="Proteomes" id="UP000823849"/>
    </source>
</evidence>
<sequence length="237" mass="26566">MSIGVTFADKVHTADDWGLKLLSIYIPMPEPKTQTIDISGGDGTIDLTEINGRPSYSDRDGLELVFDIMDGNYSTWFSKYSEFAASVHGRKVKMVLDDDPDHYYMVRLKLDGKKTNPVYGQITFSGTAEPFKYDLQASNEDWLWDTFNFETGVIRELKDLSITEENNTITITGGGIDTAPVFIVTEADNLQFAYGGRTYTLKVGRNRFPAVRVGEDDVTLTFSGTGKLSVEYRGRYL</sequence>
<organism evidence="1 2">
    <name type="scientific">Candidatus Fusicatenibacter intestinigallinarum</name>
    <dbReference type="NCBI Taxonomy" id="2838598"/>
    <lineage>
        <taxon>Bacteria</taxon>
        <taxon>Bacillati</taxon>
        <taxon>Bacillota</taxon>
        <taxon>Clostridia</taxon>
        <taxon>Lachnospirales</taxon>
        <taxon>Lachnospiraceae</taxon>
        <taxon>Fusicatenibacter</taxon>
    </lineage>
</organism>
<dbReference type="EMBL" id="DWWU01000039">
    <property type="protein sequence ID" value="HJC16061.1"/>
    <property type="molecule type" value="Genomic_DNA"/>
</dbReference>
<reference evidence="1" key="2">
    <citation type="submission" date="2021-04" db="EMBL/GenBank/DDBJ databases">
        <authorList>
            <person name="Gilroy R."/>
        </authorList>
    </citation>
    <scope>NUCLEOTIDE SEQUENCE</scope>
    <source>
        <strain evidence="1">CHK185-5351</strain>
    </source>
</reference>
<dbReference type="Gene3D" id="2.40.30.200">
    <property type="match status" value="1"/>
</dbReference>
<name>A0A9D2SMI5_9FIRM</name>
<evidence type="ECO:0000313" key="1">
    <source>
        <dbReference type="EMBL" id="HJC16061.1"/>
    </source>
</evidence>
<dbReference type="Proteomes" id="UP000823849">
    <property type="component" value="Unassembled WGS sequence"/>
</dbReference>
<comment type="caution">
    <text evidence="1">The sequence shown here is derived from an EMBL/GenBank/DDBJ whole genome shotgun (WGS) entry which is preliminary data.</text>
</comment>
<dbReference type="AlphaFoldDB" id="A0A9D2SMI5"/>